<protein>
    <submittedName>
        <fullName evidence="1">Uncharacterized protein</fullName>
    </submittedName>
</protein>
<reference evidence="1 2" key="1">
    <citation type="submission" date="2017-08" db="EMBL/GenBank/DDBJ databases">
        <title>Complete genome sequence of Gluconacetobacter saccharivorans CV1 isolated from Fermented Vinegar.</title>
        <authorList>
            <person name="Kim S.-Y."/>
        </authorList>
    </citation>
    <scope>NUCLEOTIDE SEQUENCE [LARGE SCALE GENOMIC DNA]</scope>
    <source>
        <strain evidence="1 2">CV1</strain>
        <plasmid evidence="1 2">unnamed2</plasmid>
    </source>
</reference>
<dbReference type="EMBL" id="CP023038">
    <property type="protein sequence ID" value="AXY24106.1"/>
    <property type="molecule type" value="Genomic_DNA"/>
</dbReference>
<accession>A0A347WGW3</accession>
<dbReference type="AlphaFoldDB" id="A0A347WGW3"/>
<dbReference type="Proteomes" id="UP000264120">
    <property type="component" value="Plasmid unnamed2"/>
</dbReference>
<keyword evidence="1" id="KW-0614">Plasmid</keyword>
<evidence type="ECO:0000313" key="2">
    <source>
        <dbReference type="Proteomes" id="UP000264120"/>
    </source>
</evidence>
<organism evidence="1 2">
    <name type="scientific">Komagataeibacter saccharivorans</name>
    <dbReference type="NCBI Taxonomy" id="265959"/>
    <lineage>
        <taxon>Bacteria</taxon>
        <taxon>Pseudomonadati</taxon>
        <taxon>Pseudomonadota</taxon>
        <taxon>Alphaproteobacteria</taxon>
        <taxon>Acetobacterales</taxon>
        <taxon>Acetobacteraceae</taxon>
        <taxon>Komagataeibacter</taxon>
    </lineage>
</organism>
<sequence length="98" mass="11244">MYRYKGSIPCLITHGTDSFCSRFLLRCHSIGQQAKSTRGNGFTYRLRLDKLRNNLAAAKNTDGLSILRQINQTTEMGFGFYQIDCLHPWLRTTKLVTL</sequence>
<evidence type="ECO:0000313" key="1">
    <source>
        <dbReference type="EMBL" id="AXY24106.1"/>
    </source>
</evidence>
<keyword evidence="2" id="KW-1185">Reference proteome</keyword>
<gene>
    <name evidence="1" type="ORF">CD178_03362</name>
</gene>
<proteinExistence type="predicted"/>
<geneLocation type="plasmid" evidence="1 2">
    <name>unnamed2</name>
</geneLocation>
<name>A0A347WGW3_9PROT</name>
<dbReference type="KEGG" id="ksc:CD178_03362"/>